<organism evidence="1">
    <name type="scientific">Anguilla anguilla</name>
    <name type="common">European freshwater eel</name>
    <name type="synonym">Muraena anguilla</name>
    <dbReference type="NCBI Taxonomy" id="7936"/>
    <lineage>
        <taxon>Eukaryota</taxon>
        <taxon>Metazoa</taxon>
        <taxon>Chordata</taxon>
        <taxon>Craniata</taxon>
        <taxon>Vertebrata</taxon>
        <taxon>Euteleostomi</taxon>
        <taxon>Actinopterygii</taxon>
        <taxon>Neopterygii</taxon>
        <taxon>Teleostei</taxon>
        <taxon>Anguilliformes</taxon>
        <taxon>Anguillidae</taxon>
        <taxon>Anguilla</taxon>
    </lineage>
</organism>
<evidence type="ECO:0000313" key="1">
    <source>
        <dbReference type="EMBL" id="JAH13559.1"/>
    </source>
</evidence>
<dbReference type="EMBL" id="GBXM01095018">
    <property type="protein sequence ID" value="JAH13559.1"/>
    <property type="molecule type" value="Transcribed_RNA"/>
</dbReference>
<reference evidence="1" key="2">
    <citation type="journal article" date="2015" name="Fish Shellfish Immunol.">
        <title>Early steps in the European eel (Anguilla anguilla)-Vibrio vulnificus interaction in the gills: Role of the RtxA13 toxin.</title>
        <authorList>
            <person name="Callol A."/>
            <person name="Pajuelo D."/>
            <person name="Ebbesson L."/>
            <person name="Teles M."/>
            <person name="MacKenzie S."/>
            <person name="Amaro C."/>
        </authorList>
    </citation>
    <scope>NUCLEOTIDE SEQUENCE</scope>
</reference>
<proteinExistence type="predicted"/>
<name>A0A0E9Q9X2_ANGAN</name>
<reference evidence="1" key="1">
    <citation type="submission" date="2014-11" db="EMBL/GenBank/DDBJ databases">
        <authorList>
            <person name="Amaro Gonzalez C."/>
        </authorList>
    </citation>
    <scope>NUCLEOTIDE SEQUENCE</scope>
</reference>
<protein>
    <submittedName>
        <fullName evidence="1">Uncharacterized protein</fullName>
    </submittedName>
</protein>
<accession>A0A0E9Q9X2</accession>
<dbReference type="AlphaFoldDB" id="A0A0E9Q9X2"/>
<sequence length="28" mass="3101">MYNMSNSALGIAFYSIFYGDSTVSVSIY</sequence>